<evidence type="ECO:0000256" key="8">
    <source>
        <dbReference type="ARBA" id="ARBA00022777"/>
    </source>
</evidence>
<dbReference type="PROSITE" id="PS51392">
    <property type="entry name" value="KEN"/>
    <property type="match status" value="1"/>
</dbReference>
<feature type="compositionally biased region" description="Pro residues" evidence="11">
    <location>
        <begin position="1122"/>
        <end position="1137"/>
    </location>
</feature>
<keyword evidence="8 15" id="KW-0418">Kinase</keyword>
<dbReference type="InterPro" id="IPR038357">
    <property type="entry name" value="KEN_sf"/>
</dbReference>
<comment type="caution">
    <text evidence="15">The sequence shown here is derived from an EMBL/GenBank/DDBJ whole genome shotgun (WGS) entry which is preliminary data.</text>
</comment>
<feature type="region of interest" description="Disordered" evidence="11">
    <location>
        <begin position="413"/>
        <end position="463"/>
    </location>
</feature>
<feature type="region of interest" description="Disordered" evidence="11">
    <location>
        <begin position="1086"/>
        <end position="1172"/>
    </location>
</feature>
<dbReference type="GO" id="GO:0004521">
    <property type="term" value="F:RNA endonuclease activity"/>
    <property type="evidence" value="ECO:0007669"/>
    <property type="project" value="InterPro"/>
</dbReference>
<evidence type="ECO:0000259" key="14">
    <source>
        <dbReference type="PROSITE" id="PS51392"/>
    </source>
</evidence>
<evidence type="ECO:0000256" key="1">
    <source>
        <dbReference type="ARBA" id="ARBA00004479"/>
    </source>
</evidence>
<evidence type="ECO:0000256" key="7">
    <source>
        <dbReference type="ARBA" id="ARBA00022741"/>
    </source>
</evidence>
<dbReference type="GO" id="GO:0005524">
    <property type="term" value="F:ATP binding"/>
    <property type="evidence" value="ECO:0007669"/>
    <property type="project" value="UniProtKB-KW"/>
</dbReference>
<comment type="subcellular location">
    <subcellularLocation>
        <location evidence="1">Membrane</location>
        <topology evidence="1">Single-pass type I membrane protein</topology>
    </subcellularLocation>
</comment>
<dbReference type="Gene3D" id="2.130.10.10">
    <property type="entry name" value="YVTN repeat-like/Quinoprotein amine dehydrogenase"/>
    <property type="match status" value="1"/>
</dbReference>
<keyword evidence="10" id="KW-0472">Membrane</keyword>
<evidence type="ECO:0000256" key="11">
    <source>
        <dbReference type="SAM" id="MobiDB-lite"/>
    </source>
</evidence>
<dbReference type="SUPFAM" id="SSF56112">
    <property type="entry name" value="Protein kinase-like (PK-like)"/>
    <property type="match status" value="1"/>
</dbReference>
<sequence length="1190" mass="130693">MCTSATLLRLSFPLLLLFLLLVYIRNVLAEPDATPPPDSAALQSPLRRTPLLVVSTVDGAVSFFDARTGAALFTHQDKQPAITSWTAPGMPVYIPSLEGRIYRINATSNEIDEVDSKFIHRAAKAGLLPASRAQEESDALILKSEQTSAMYVDLRTGRVIHQLTFENSDPPILPALADNIIIISRTSVGVSIRESATGRELANATLVHTEPSFLDHDRCPNIPANTDAFVASVSDARSRITVRDIKTGDVLWTKSISADVIEAHGLAGVRMAADDTDVNALGPKEKPAGALPTGQVQSPEAPPQSNDVFVRKYGSQDYAMLASPNEIRDHEGRHNKGSRRYSSVRKYTISNLNNNEASQRSYRILGLDRLPVPNNQSPPYKREEDMMVVLTSRDAGLALLVLVVVGYVGYMAGSRPRRSSHRTKSGSAHRVPKRRRTSLPPEDAVDNNSPKPEGFESSDSNSDIDQLPIADAMLMKDSSELDGNSADMSLKPSEASPESLLLASNGSTSSGAGYVSNRSQTGWMTVGSLQVSSKVLGVGSHGTVVYEGKMQPGERKVAVKRLLRQFFESARKEISLLVELDEASPHVVRYFAMEEDSEFIYLALELCAASLAERVTQSEPPVPPLTYLRGPPPDYTSRALRQLLQGLADLHRVGVVHRDVKPQNVLITRAGNSVGDMKLADVGLALRLAANRSSYTAVTNAGGGVGTTGWRAPEVLNGGRQTKAVDIFAAGCIVSFVLTGGKHPFGNAIFGRDGRIVEGRPCLESLEALDLPEATDIVRRMLDPIAANRPTAEEALNHPFFWTDATKLSFLVDISDRLYDLRHHVVRYTENLDRYAYALEHCSDWRVRMDMDLLLDLGRQYEKTASGLLRIIRNKRNHYSELSSALRRKLGPLPEDSVSTSKLMDRSLNGISNTDLSEQGTNFLTYFTSRVPHLLLCVYRYAMANPALIAQPHFSRYGFKVPLDANIKLELHPLVRRAHHLQELSSSSQMAQVDTNPLGNSRNHNASTKNEEGDSRNSSNGSDEVIVTVKSTRRAYHRHELVALQQQRKEMPHEVKQKAMAVEIYDHNACELYRMRLAGVDMKDADLPSDEETETSTKPEVPVPTVASGFPRVLPKRTIQHNPPPYGARGPLRPPPGFGRGGAAYGSPNPGQQNQHQGRRGTVTGRNATVSQFTGEERVVDFGSLRRVKQ</sequence>
<dbReference type="Pfam" id="PF00069">
    <property type="entry name" value="Pkinase"/>
    <property type="match status" value="1"/>
</dbReference>
<dbReference type="GO" id="GO:0036498">
    <property type="term" value="P:IRE1-mediated unfolded protein response"/>
    <property type="evidence" value="ECO:0007669"/>
    <property type="project" value="TreeGrafter"/>
</dbReference>
<reference evidence="15 16" key="1">
    <citation type="journal article" date="2018" name="Mol. Biol. Evol.">
        <title>Analysis of the draft genome of the red seaweed Gracilariopsis chorda provides insights into genome size evolution in Rhodophyta.</title>
        <authorList>
            <person name="Lee J."/>
            <person name="Yang E.C."/>
            <person name="Graf L."/>
            <person name="Yang J.H."/>
            <person name="Qiu H."/>
            <person name="Zel Zion U."/>
            <person name="Chan C.X."/>
            <person name="Stephens T.G."/>
            <person name="Weber A.P.M."/>
            <person name="Boo G.H."/>
            <person name="Boo S.M."/>
            <person name="Kim K.M."/>
            <person name="Shin Y."/>
            <person name="Jung M."/>
            <person name="Lee S.J."/>
            <person name="Yim H.S."/>
            <person name="Lee J.H."/>
            <person name="Bhattacharya D."/>
            <person name="Yoon H.S."/>
        </authorList>
    </citation>
    <scope>NUCLEOTIDE SEQUENCE [LARGE SCALE GENOMIC DNA]</scope>
    <source>
        <strain evidence="15 16">SKKU-2015</strain>
        <tissue evidence="15">Whole body</tissue>
    </source>
</reference>
<feature type="region of interest" description="Disordered" evidence="11">
    <location>
        <begin position="279"/>
        <end position="305"/>
    </location>
</feature>
<dbReference type="GO" id="GO:0051082">
    <property type="term" value="F:unfolded protein binding"/>
    <property type="evidence" value="ECO:0007669"/>
    <property type="project" value="TreeGrafter"/>
</dbReference>
<dbReference type="SMART" id="SM00220">
    <property type="entry name" value="S_TKc"/>
    <property type="match status" value="1"/>
</dbReference>
<dbReference type="GO" id="GO:0004674">
    <property type="term" value="F:protein serine/threonine kinase activity"/>
    <property type="evidence" value="ECO:0007669"/>
    <property type="project" value="UniProtKB-KW"/>
</dbReference>
<keyword evidence="5" id="KW-0812">Transmembrane</keyword>
<dbReference type="PANTHER" id="PTHR13954:SF6">
    <property type="entry name" value="NON-SPECIFIC SERINE_THREONINE PROTEIN KINASE"/>
    <property type="match status" value="1"/>
</dbReference>
<evidence type="ECO:0000313" key="15">
    <source>
        <dbReference type="EMBL" id="PXF45477.1"/>
    </source>
</evidence>
<protein>
    <recommendedName>
        <fullName evidence="2">non-specific serine/threonine protein kinase</fullName>
        <ecNumber evidence="2">2.7.11.1</ecNumber>
    </recommendedName>
</protein>
<gene>
    <name evidence="15" type="ORF">BWQ96_04775</name>
</gene>
<accession>A0A2V3IUV3</accession>
<feature type="signal peptide" evidence="12">
    <location>
        <begin position="1"/>
        <end position="29"/>
    </location>
</feature>
<dbReference type="PANTHER" id="PTHR13954">
    <property type="entry name" value="IRE1-RELATED"/>
    <property type="match status" value="1"/>
</dbReference>
<dbReference type="GO" id="GO:1990604">
    <property type="term" value="C:IRE1-TRAF2-ASK1 complex"/>
    <property type="evidence" value="ECO:0007669"/>
    <property type="project" value="TreeGrafter"/>
</dbReference>
<name>A0A2V3IUV3_9FLOR</name>
<evidence type="ECO:0000256" key="5">
    <source>
        <dbReference type="ARBA" id="ARBA00022692"/>
    </source>
</evidence>
<dbReference type="Gene3D" id="1.20.1440.180">
    <property type="entry name" value="KEN domain"/>
    <property type="match status" value="1"/>
</dbReference>
<feature type="domain" description="KEN" evidence="14">
    <location>
        <begin position="804"/>
        <end position="960"/>
    </location>
</feature>
<keyword evidence="9" id="KW-0067">ATP-binding</keyword>
<dbReference type="InterPro" id="IPR011047">
    <property type="entry name" value="Quinoprotein_ADH-like_sf"/>
</dbReference>
<feature type="compositionally biased region" description="Polar residues" evidence="11">
    <location>
        <begin position="294"/>
        <end position="305"/>
    </location>
</feature>
<dbReference type="Proteomes" id="UP000247409">
    <property type="component" value="Unassembled WGS sequence"/>
</dbReference>
<dbReference type="InterPro" id="IPR008271">
    <property type="entry name" value="Ser/Thr_kinase_AS"/>
</dbReference>
<evidence type="ECO:0000313" key="16">
    <source>
        <dbReference type="Proteomes" id="UP000247409"/>
    </source>
</evidence>
<dbReference type="EMBL" id="NBIV01000060">
    <property type="protein sequence ID" value="PXF45477.1"/>
    <property type="molecule type" value="Genomic_DNA"/>
</dbReference>
<dbReference type="PROSITE" id="PS50011">
    <property type="entry name" value="PROTEIN_KINASE_DOM"/>
    <property type="match status" value="1"/>
</dbReference>
<feature type="chain" id="PRO_5016118156" description="non-specific serine/threonine protein kinase" evidence="12">
    <location>
        <begin position="30"/>
        <end position="1190"/>
    </location>
</feature>
<dbReference type="InterPro" id="IPR045133">
    <property type="entry name" value="IRE1/2-like"/>
</dbReference>
<dbReference type="InterPro" id="IPR010513">
    <property type="entry name" value="KEN_dom"/>
</dbReference>
<dbReference type="EC" id="2.7.11.1" evidence="2"/>
<keyword evidence="10" id="KW-1133">Transmembrane helix</keyword>
<evidence type="ECO:0000259" key="13">
    <source>
        <dbReference type="PROSITE" id="PS50011"/>
    </source>
</evidence>
<dbReference type="InterPro" id="IPR011009">
    <property type="entry name" value="Kinase-like_dom_sf"/>
</dbReference>
<dbReference type="GO" id="GO:0006397">
    <property type="term" value="P:mRNA processing"/>
    <property type="evidence" value="ECO:0007669"/>
    <property type="project" value="InterPro"/>
</dbReference>
<dbReference type="STRING" id="448386.A0A2V3IUV3"/>
<feature type="compositionally biased region" description="Polar residues" evidence="11">
    <location>
        <begin position="983"/>
        <end position="1008"/>
    </location>
</feature>
<keyword evidence="3" id="KW-0723">Serine/threonine-protein kinase</keyword>
<dbReference type="Gene3D" id="1.10.510.10">
    <property type="entry name" value="Transferase(Phosphotransferase) domain 1"/>
    <property type="match status" value="1"/>
</dbReference>
<keyword evidence="4" id="KW-0808">Transferase</keyword>
<feature type="compositionally biased region" description="Basic residues" evidence="11">
    <location>
        <begin position="415"/>
        <end position="424"/>
    </location>
</feature>
<dbReference type="InterPro" id="IPR000719">
    <property type="entry name" value="Prot_kinase_dom"/>
</dbReference>
<dbReference type="AlphaFoldDB" id="A0A2V3IUV3"/>
<dbReference type="Pfam" id="PF06479">
    <property type="entry name" value="Ribonuc_2-5A"/>
    <property type="match status" value="1"/>
</dbReference>
<evidence type="ECO:0000256" key="10">
    <source>
        <dbReference type="ARBA" id="ARBA00022989"/>
    </source>
</evidence>
<dbReference type="InterPro" id="IPR015943">
    <property type="entry name" value="WD40/YVTN_repeat-like_dom_sf"/>
</dbReference>
<evidence type="ECO:0000256" key="3">
    <source>
        <dbReference type="ARBA" id="ARBA00022527"/>
    </source>
</evidence>
<dbReference type="PROSITE" id="PS00108">
    <property type="entry name" value="PROTEIN_KINASE_ST"/>
    <property type="match status" value="1"/>
</dbReference>
<dbReference type="Gene3D" id="3.30.200.20">
    <property type="entry name" value="Phosphorylase Kinase, domain 1"/>
    <property type="match status" value="1"/>
</dbReference>
<evidence type="ECO:0000256" key="2">
    <source>
        <dbReference type="ARBA" id="ARBA00012513"/>
    </source>
</evidence>
<evidence type="ECO:0000256" key="4">
    <source>
        <dbReference type="ARBA" id="ARBA00022679"/>
    </source>
</evidence>
<keyword evidence="6 12" id="KW-0732">Signal</keyword>
<feature type="region of interest" description="Disordered" evidence="11">
    <location>
        <begin position="982"/>
        <end position="1024"/>
    </location>
</feature>
<keyword evidence="16" id="KW-1185">Reference proteome</keyword>
<evidence type="ECO:0000256" key="12">
    <source>
        <dbReference type="SAM" id="SignalP"/>
    </source>
</evidence>
<feature type="domain" description="Protein kinase" evidence="13">
    <location>
        <begin position="530"/>
        <end position="801"/>
    </location>
</feature>
<organism evidence="15 16">
    <name type="scientific">Gracilariopsis chorda</name>
    <dbReference type="NCBI Taxonomy" id="448386"/>
    <lineage>
        <taxon>Eukaryota</taxon>
        <taxon>Rhodophyta</taxon>
        <taxon>Florideophyceae</taxon>
        <taxon>Rhodymeniophycidae</taxon>
        <taxon>Gracilariales</taxon>
        <taxon>Gracilariaceae</taxon>
        <taxon>Gracilariopsis</taxon>
    </lineage>
</organism>
<dbReference type="SUPFAM" id="SSF50998">
    <property type="entry name" value="Quinoprotein alcohol dehydrogenase-like"/>
    <property type="match status" value="1"/>
</dbReference>
<evidence type="ECO:0000256" key="6">
    <source>
        <dbReference type="ARBA" id="ARBA00022729"/>
    </source>
</evidence>
<evidence type="ECO:0000256" key="9">
    <source>
        <dbReference type="ARBA" id="ARBA00022840"/>
    </source>
</evidence>
<dbReference type="OrthoDB" id="63989at2759"/>
<dbReference type="FunFam" id="3.30.200.20:FF:000077">
    <property type="entry name" value="Putative Serine/threonine-protein kinase/endoribonuclease IRE1"/>
    <property type="match status" value="1"/>
</dbReference>
<proteinExistence type="predicted"/>
<keyword evidence="7" id="KW-0547">Nucleotide-binding</keyword>